<keyword evidence="4" id="KW-0677">Repeat</keyword>
<proteinExistence type="inferred from homology"/>
<dbReference type="SMART" id="SM00320">
    <property type="entry name" value="WD40"/>
    <property type="match status" value="6"/>
</dbReference>
<sequence length="320" mass="35647">MDPTYKCIKAHSNSSVNALALLENTGFMLTGGGNDGLIKLTHIDGEVLPFPKEHSGSINAVDYLDELIASGGENDSIVLWDLVKQCKLKKFRTDPSSILNNSVMDVNVHKDLLISCGTNCQLNFHDLKASNINKPIMILKDATDSLTSFNYCSSQYQVIAGSLDGKVYKYDLRNSQVYIEMIDGSHSSGILDVSVYKDKLLLTFENGVVKLVDREDMNTVNEIHRSDKILTYRMNSILMDDYHSATKKYIVSGSEIGEVGLWEINGKNSEVENHRKLRPDSIDPKNSNMQLLNIVKFLPSSNRLVSSSGDGRLHIWDNVV</sequence>
<dbReference type="InterPro" id="IPR015943">
    <property type="entry name" value="WD40/YVTN_repeat-like_dom_sf"/>
</dbReference>
<evidence type="ECO:0000313" key="8">
    <source>
        <dbReference type="Proteomes" id="UP000837801"/>
    </source>
</evidence>
<gene>
    <name evidence="7" type="ORF">CLIB1423_25S01310</name>
</gene>
<dbReference type="PROSITE" id="PS50082">
    <property type="entry name" value="WD_REPEATS_2"/>
    <property type="match status" value="2"/>
</dbReference>
<keyword evidence="2" id="KW-0963">Cytoplasm</keyword>
<dbReference type="InterPro" id="IPR001680">
    <property type="entry name" value="WD40_rpt"/>
</dbReference>
<dbReference type="PROSITE" id="PS00678">
    <property type="entry name" value="WD_REPEATS_1"/>
    <property type="match status" value="2"/>
</dbReference>
<dbReference type="GO" id="GO:0005737">
    <property type="term" value="C:cytoplasm"/>
    <property type="evidence" value="ECO:0007669"/>
    <property type="project" value="UniProtKB-SubCell"/>
</dbReference>
<evidence type="ECO:0000256" key="5">
    <source>
        <dbReference type="ARBA" id="ARBA00038145"/>
    </source>
</evidence>
<dbReference type="InterPro" id="IPR036322">
    <property type="entry name" value="WD40_repeat_dom_sf"/>
</dbReference>
<evidence type="ECO:0000313" key="7">
    <source>
        <dbReference type="EMBL" id="CAH2355395.1"/>
    </source>
</evidence>
<dbReference type="InterPro" id="IPR051980">
    <property type="entry name" value="WD_repeat_MORG1"/>
</dbReference>
<dbReference type="PANTHER" id="PTHR22842">
    <property type="entry name" value="WD40 REPEAT PROTEIN"/>
    <property type="match status" value="1"/>
</dbReference>
<feature type="repeat" description="WD" evidence="6">
    <location>
        <begin position="285"/>
        <end position="320"/>
    </location>
</feature>
<protein>
    <submittedName>
        <fullName evidence="7">Uncharacterized protein</fullName>
    </submittedName>
</protein>
<evidence type="ECO:0000256" key="1">
    <source>
        <dbReference type="ARBA" id="ARBA00004496"/>
    </source>
</evidence>
<dbReference type="EMBL" id="CAKXYY010000025">
    <property type="protein sequence ID" value="CAH2355395.1"/>
    <property type="molecule type" value="Genomic_DNA"/>
</dbReference>
<organism evidence="7 8">
    <name type="scientific">[Candida] railenensis</name>
    <dbReference type="NCBI Taxonomy" id="45579"/>
    <lineage>
        <taxon>Eukaryota</taxon>
        <taxon>Fungi</taxon>
        <taxon>Dikarya</taxon>
        <taxon>Ascomycota</taxon>
        <taxon>Saccharomycotina</taxon>
        <taxon>Pichiomycetes</taxon>
        <taxon>Debaryomycetaceae</taxon>
        <taxon>Kurtzmaniella</taxon>
    </lineage>
</organism>
<dbReference type="PROSITE" id="PS50294">
    <property type="entry name" value="WD_REPEATS_REGION"/>
    <property type="match status" value="1"/>
</dbReference>
<accession>A0A9P0VZT5</accession>
<dbReference type="OrthoDB" id="1068471at2759"/>
<comment type="similarity">
    <text evidence="5">Belongs to the WD repeat MORG1 family.</text>
</comment>
<dbReference type="Pfam" id="PF00400">
    <property type="entry name" value="WD40"/>
    <property type="match status" value="3"/>
</dbReference>
<dbReference type="Gene3D" id="2.130.10.10">
    <property type="entry name" value="YVTN repeat-like/Quinoprotein amine dehydrogenase"/>
    <property type="match status" value="2"/>
</dbReference>
<dbReference type="GO" id="GO:0071013">
    <property type="term" value="C:catalytic step 2 spliceosome"/>
    <property type="evidence" value="ECO:0007669"/>
    <property type="project" value="TreeGrafter"/>
</dbReference>
<dbReference type="Proteomes" id="UP000837801">
    <property type="component" value="Unassembled WGS sequence"/>
</dbReference>
<reference evidence="7" key="1">
    <citation type="submission" date="2022-03" db="EMBL/GenBank/DDBJ databases">
        <authorList>
            <person name="Legras J.-L."/>
            <person name="Devillers H."/>
            <person name="Grondin C."/>
        </authorList>
    </citation>
    <scope>NUCLEOTIDE SEQUENCE</scope>
    <source>
        <strain evidence="7">CLIB 1423</strain>
    </source>
</reference>
<evidence type="ECO:0000256" key="6">
    <source>
        <dbReference type="PROSITE-ProRule" id="PRU00221"/>
    </source>
</evidence>
<name>A0A9P0VZT5_9ASCO</name>
<dbReference type="GO" id="GO:0000398">
    <property type="term" value="P:mRNA splicing, via spliceosome"/>
    <property type="evidence" value="ECO:0007669"/>
    <property type="project" value="TreeGrafter"/>
</dbReference>
<evidence type="ECO:0000256" key="4">
    <source>
        <dbReference type="ARBA" id="ARBA00022737"/>
    </source>
</evidence>
<dbReference type="InterPro" id="IPR019775">
    <property type="entry name" value="WD40_repeat_CS"/>
</dbReference>
<evidence type="ECO:0000256" key="3">
    <source>
        <dbReference type="ARBA" id="ARBA00022574"/>
    </source>
</evidence>
<dbReference type="PANTHER" id="PTHR22842:SF3">
    <property type="entry name" value="WD REPEAT DOMAIN-CONTAINING PROTEIN 83"/>
    <property type="match status" value="1"/>
</dbReference>
<evidence type="ECO:0000256" key="2">
    <source>
        <dbReference type="ARBA" id="ARBA00022490"/>
    </source>
</evidence>
<dbReference type="AlphaFoldDB" id="A0A9P0VZT5"/>
<feature type="repeat" description="WD" evidence="6">
    <location>
        <begin position="51"/>
        <end position="82"/>
    </location>
</feature>
<comment type="caution">
    <text evidence="7">The sequence shown here is derived from an EMBL/GenBank/DDBJ whole genome shotgun (WGS) entry which is preliminary data.</text>
</comment>
<keyword evidence="8" id="KW-1185">Reference proteome</keyword>
<dbReference type="SUPFAM" id="SSF50978">
    <property type="entry name" value="WD40 repeat-like"/>
    <property type="match status" value="1"/>
</dbReference>
<comment type="subcellular location">
    <subcellularLocation>
        <location evidence="1">Cytoplasm</location>
    </subcellularLocation>
</comment>
<keyword evidence="3 6" id="KW-0853">WD repeat</keyword>